<dbReference type="InterPro" id="IPR044179">
    <property type="entry name" value="PPR5-like"/>
</dbReference>
<evidence type="ECO:0000256" key="1">
    <source>
        <dbReference type="ARBA" id="ARBA00007626"/>
    </source>
</evidence>
<dbReference type="InterPro" id="IPR002885">
    <property type="entry name" value="PPR_rpt"/>
</dbReference>
<keyword evidence="6" id="KW-1185">Reference proteome</keyword>
<evidence type="ECO:0000313" key="5">
    <source>
        <dbReference type="EMBL" id="TKW29440.1"/>
    </source>
</evidence>
<evidence type="ECO:0000313" key="6">
    <source>
        <dbReference type="Proteomes" id="UP000298652"/>
    </source>
</evidence>
<organism evidence="5 6">
    <name type="scientific">Setaria viridis</name>
    <name type="common">Green bristlegrass</name>
    <name type="synonym">Setaria italica subsp. viridis</name>
    <dbReference type="NCBI Taxonomy" id="4556"/>
    <lineage>
        <taxon>Eukaryota</taxon>
        <taxon>Viridiplantae</taxon>
        <taxon>Streptophyta</taxon>
        <taxon>Embryophyta</taxon>
        <taxon>Tracheophyta</taxon>
        <taxon>Spermatophyta</taxon>
        <taxon>Magnoliopsida</taxon>
        <taxon>Liliopsida</taxon>
        <taxon>Poales</taxon>
        <taxon>Poaceae</taxon>
        <taxon>PACMAD clade</taxon>
        <taxon>Panicoideae</taxon>
        <taxon>Panicodae</taxon>
        <taxon>Paniceae</taxon>
        <taxon>Cenchrinae</taxon>
        <taxon>Setaria</taxon>
    </lineage>
</organism>
<feature type="repeat" description="PPR" evidence="4">
    <location>
        <begin position="79"/>
        <end position="113"/>
    </location>
</feature>
<dbReference type="PANTHER" id="PTHR47874:SF6">
    <property type="entry name" value="PENTATRICOPEPTIDE REPEAT-CONTAINING PROTEIN"/>
    <property type="match status" value="1"/>
</dbReference>
<feature type="repeat" description="PPR" evidence="4">
    <location>
        <begin position="10"/>
        <end position="44"/>
    </location>
</feature>
<keyword evidence="2" id="KW-0677">Repeat</keyword>
<evidence type="ECO:0000256" key="2">
    <source>
        <dbReference type="ARBA" id="ARBA00022737"/>
    </source>
</evidence>
<dbReference type="InterPro" id="IPR011990">
    <property type="entry name" value="TPR-like_helical_dom_sf"/>
</dbReference>
<dbReference type="PROSITE" id="PS51375">
    <property type="entry name" value="PPR"/>
    <property type="match status" value="5"/>
</dbReference>
<dbReference type="Gramene" id="TKW29440">
    <property type="protein sequence ID" value="TKW29440"/>
    <property type="gene ID" value="SEVIR_3G394166v2"/>
</dbReference>
<dbReference type="Gene3D" id="1.25.40.10">
    <property type="entry name" value="Tetratricopeptide repeat domain"/>
    <property type="match status" value="2"/>
</dbReference>
<dbReference type="Pfam" id="PF13041">
    <property type="entry name" value="PPR_2"/>
    <property type="match status" value="3"/>
</dbReference>
<gene>
    <name evidence="5" type="ORF">SEVIR_3G394166v2</name>
</gene>
<accession>A0A4U6VIG5</accession>
<comment type="similarity">
    <text evidence="1">Belongs to the PPR family. P subfamily.</text>
</comment>
<evidence type="ECO:0000256" key="3">
    <source>
        <dbReference type="ARBA" id="ARBA00022946"/>
    </source>
</evidence>
<dbReference type="AlphaFoldDB" id="A0A4U6VIG5"/>
<dbReference type="PANTHER" id="PTHR47874">
    <property type="entry name" value="EXPRESSED PROTEIN"/>
    <property type="match status" value="1"/>
</dbReference>
<reference evidence="5" key="1">
    <citation type="submission" date="2019-03" db="EMBL/GenBank/DDBJ databases">
        <title>WGS assembly of Setaria viridis.</title>
        <authorList>
            <person name="Huang P."/>
            <person name="Jenkins J."/>
            <person name="Grimwood J."/>
            <person name="Barry K."/>
            <person name="Healey A."/>
            <person name="Mamidi S."/>
            <person name="Sreedasyam A."/>
            <person name="Shu S."/>
            <person name="Feldman M."/>
            <person name="Wu J."/>
            <person name="Yu Y."/>
            <person name="Chen C."/>
            <person name="Johnson J."/>
            <person name="Rokhsar D."/>
            <person name="Baxter I."/>
            <person name="Schmutz J."/>
            <person name="Brutnell T."/>
            <person name="Kellogg E."/>
        </authorList>
    </citation>
    <scope>NUCLEOTIDE SEQUENCE [LARGE SCALE GENOMIC DNA]</scope>
</reference>
<dbReference type="OMA" id="IKTMENC"/>
<feature type="repeat" description="PPR" evidence="4">
    <location>
        <begin position="114"/>
        <end position="144"/>
    </location>
</feature>
<dbReference type="EMBL" id="CM016554">
    <property type="protein sequence ID" value="TKW29440.1"/>
    <property type="molecule type" value="Genomic_DNA"/>
</dbReference>
<protein>
    <recommendedName>
        <fullName evidence="7">Pentacotripeptide-repeat region of PRORP domain-containing protein</fullName>
    </recommendedName>
</protein>
<dbReference type="NCBIfam" id="TIGR00756">
    <property type="entry name" value="PPR"/>
    <property type="match status" value="4"/>
</dbReference>
<name>A0A4U6VIG5_SETVI</name>
<dbReference type="GO" id="GO:0003729">
    <property type="term" value="F:mRNA binding"/>
    <property type="evidence" value="ECO:0007669"/>
    <property type="project" value="InterPro"/>
</dbReference>
<feature type="repeat" description="PPR" evidence="4">
    <location>
        <begin position="45"/>
        <end position="75"/>
    </location>
</feature>
<keyword evidence="3" id="KW-0809">Transit peptide</keyword>
<evidence type="ECO:0008006" key="7">
    <source>
        <dbReference type="Google" id="ProtNLM"/>
    </source>
</evidence>
<evidence type="ECO:0000256" key="4">
    <source>
        <dbReference type="PROSITE-ProRule" id="PRU00708"/>
    </source>
</evidence>
<sequence length="191" mass="21857">MKDTPGCQPDVQTYSILIKSCLHAYDFERVKSLMADMARVGIRPNTVTYNTLIDAYGKAGKFAEMESTLLKMLQNCKPDVWTMNSTLRAFGSSGQIKTMENCYEKFQASGISPNIKTYNILLDSYGKAKMYEKMGAVMEYMQKYYYSWTIVTYNVVVDAFGRAGDLEQMEYIFRLMKSERIKPNCVTLFIG</sequence>
<dbReference type="Proteomes" id="UP000298652">
    <property type="component" value="Chromosome 3"/>
</dbReference>
<feature type="repeat" description="PPR" evidence="4">
    <location>
        <begin position="149"/>
        <end position="183"/>
    </location>
</feature>
<proteinExistence type="inferred from homology"/>